<proteinExistence type="predicted"/>
<feature type="region of interest" description="Disordered" evidence="1">
    <location>
        <begin position="1"/>
        <end position="39"/>
    </location>
</feature>
<dbReference type="Proteomes" id="UP000017836">
    <property type="component" value="Unassembled WGS sequence"/>
</dbReference>
<protein>
    <submittedName>
        <fullName evidence="2">Uncharacterized protein</fullName>
    </submittedName>
</protein>
<name>U5D7M2_AMBTC</name>
<feature type="compositionally biased region" description="Polar residues" evidence="1">
    <location>
        <begin position="1"/>
        <end position="20"/>
    </location>
</feature>
<dbReference type="Gramene" id="ERN16373">
    <property type="protein sequence ID" value="ERN16373"/>
    <property type="gene ID" value="AMTR_s00052p00077010"/>
</dbReference>
<evidence type="ECO:0000256" key="1">
    <source>
        <dbReference type="SAM" id="MobiDB-lite"/>
    </source>
</evidence>
<dbReference type="EMBL" id="KI392446">
    <property type="protein sequence ID" value="ERN16373.1"/>
    <property type="molecule type" value="Genomic_DNA"/>
</dbReference>
<reference evidence="3" key="1">
    <citation type="journal article" date="2013" name="Science">
        <title>The Amborella genome and the evolution of flowering plants.</title>
        <authorList>
            <consortium name="Amborella Genome Project"/>
        </authorList>
    </citation>
    <scope>NUCLEOTIDE SEQUENCE [LARGE SCALE GENOMIC DNA]</scope>
</reference>
<gene>
    <name evidence="2" type="ORF">AMTR_s00052p00077010</name>
</gene>
<evidence type="ECO:0000313" key="2">
    <source>
        <dbReference type="EMBL" id="ERN16373.1"/>
    </source>
</evidence>
<keyword evidence="3" id="KW-1185">Reference proteome</keyword>
<organism evidence="2 3">
    <name type="scientific">Amborella trichopoda</name>
    <dbReference type="NCBI Taxonomy" id="13333"/>
    <lineage>
        <taxon>Eukaryota</taxon>
        <taxon>Viridiplantae</taxon>
        <taxon>Streptophyta</taxon>
        <taxon>Embryophyta</taxon>
        <taxon>Tracheophyta</taxon>
        <taxon>Spermatophyta</taxon>
        <taxon>Magnoliopsida</taxon>
        <taxon>Amborellales</taxon>
        <taxon>Amborellaceae</taxon>
        <taxon>Amborella</taxon>
    </lineage>
</organism>
<sequence>MAPNLSNNKPNLRTNDTNQIIERGSRGSVAARRAEGERERRSFVEEISDSQSTWEESVALIFRSV</sequence>
<dbReference type="AlphaFoldDB" id="U5D7M2"/>
<evidence type="ECO:0000313" key="3">
    <source>
        <dbReference type="Proteomes" id="UP000017836"/>
    </source>
</evidence>
<dbReference type="HOGENOM" id="CLU_2852652_0_0_1"/>
<accession>U5D7M2</accession>